<evidence type="ECO:0000313" key="2">
    <source>
        <dbReference type="Proteomes" id="UP000823775"/>
    </source>
</evidence>
<protein>
    <submittedName>
        <fullName evidence="1">Uncharacterized protein</fullName>
    </submittedName>
</protein>
<dbReference type="EMBL" id="JACEIK010000049">
    <property type="protein sequence ID" value="MCD7447980.1"/>
    <property type="molecule type" value="Genomic_DNA"/>
</dbReference>
<comment type="caution">
    <text evidence="1">The sequence shown here is derived from an EMBL/GenBank/DDBJ whole genome shotgun (WGS) entry which is preliminary data.</text>
</comment>
<gene>
    <name evidence="1" type="ORF">HAX54_036799</name>
</gene>
<reference evidence="1 2" key="1">
    <citation type="journal article" date="2021" name="BMC Genomics">
        <title>Datura genome reveals duplications of psychoactive alkaloid biosynthetic genes and high mutation rate following tissue culture.</title>
        <authorList>
            <person name="Rajewski A."/>
            <person name="Carter-House D."/>
            <person name="Stajich J."/>
            <person name="Litt A."/>
        </authorList>
    </citation>
    <scope>NUCLEOTIDE SEQUENCE [LARGE SCALE GENOMIC DNA]</scope>
    <source>
        <strain evidence="1">AR-01</strain>
    </source>
</reference>
<sequence>MSFLAAVHPSLEMIVALLQAMTYGLIPEVDNEIPLHLREILANIALLIFTCSRRELHHNFSGFLPEQHACKHRRRVSGNPSPCRASFFHVLRVLDGPVVLYINELLLKGEAWWARIL</sequence>
<keyword evidence="2" id="KW-1185">Reference proteome</keyword>
<organism evidence="1 2">
    <name type="scientific">Datura stramonium</name>
    <name type="common">Jimsonweed</name>
    <name type="synonym">Common thornapple</name>
    <dbReference type="NCBI Taxonomy" id="4076"/>
    <lineage>
        <taxon>Eukaryota</taxon>
        <taxon>Viridiplantae</taxon>
        <taxon>Streptophyta</taxon>
        <taxon>Embryophyta</taxon>
        <taxon>Tracheophyta</taxon>
        <taxon>Spermatophyta</taxon>
        <taxon>Magnoliopsida</taxon>
        <taxon>eudicotyledons</taxon>
        <taxon>Gunneridae</taxon>
        <taxon>Pentapetalae</taxon>
        <taxon>asterids</taxon>
        <taxon>lamiids</taxon>
        <taxon>Solanales</taxon>
        <taxon>Solanaceae</taxon>
        <taxon>Solanoideae</taxon>
        <taxon>Datureae</taxon>
        <taxon>Datura</taxon>
    </lineage>
</organism>
<proteinExistence type="predicted"/>
<accession>A0ABS8RPM5</accession>
<dbReference type="Proteomes" id="UP000823775">
    <property type="component" value="Unassembled WGS sequence"/>
</dbReference>
<evidence type="ECO:0000313" key="1">
    <source>
        <dbReference type="EMBL" id="MCD7447980.1"/>
    </source>
</evidence>
<name>A0ABS8RPM5_DATST</name>